<keyword evidence="1" id="KW-1133">Transmembrane helix</keyword>
<feature type="transmembrane region" description="Helical" evidence="1">
    <location>
        <begin position="81"/>
        <end position="100"/>
    </location>
</feature>
<keyword evidence="3" id="KW-1185">Reference proteome</keyword>
<evidence type="ECO:0000313" key="2">
    <source>
        <dbReference type="EMBL" id="MDO7881191.1"/>
    </source>
</evidence>
<keyword evidence="1" id="KW-0472">Membrane</keyword>
<protein>
    <submittedName>
        <fullName evidence="2">Uncharacterized protein</fullName>
    </submittedName>
</protein>
<dbReference type="Proteomes" id="UP001241072">
    <property type="component" value="Unassembled WGS sequence"/>
</dbReference>
<evidence type="ECO:0000313" key="3">
    <source>
        <dbReference type="Proteomes" id="UP001241072"/>
    </source>
</evidence>
<comment type="caution">
    <text evidence="2">The sequence shown here is derived from an EMBL/GenBank/DDBJ whole genome shotgun (WGS) entry which is preliminary data.</text>
</comment>
<gene>
    <name evidence="2" type="ORF">Q5716_03010</name>
</gene>
<accession>A0ABT9BJJ3</accession>
<reference evidence="2 3" key="1">
    <citation type="submission" date="2023-07" db="EMBL/GenBank/DDBJ databases">
        <title>Protaetiibacter sp. nov WY-16 isolated from soil.</title>
        <authorList>
            <person name="Liu B."/>
            <person name="Wan Y."/>
        </authorList>
    </citation>
    <scope>NUCLEOTIDE SEQUENCE [LARGE SCALE GENOMIC DNA]</scope>
    <source>
        <strain evidence="2 3">WY-16</strain>
    </source>
</reference>
<proteinExistence type="predicted"/>
<feature type="transmembrane region" description="Helical" evidence="1">
    <location>
        <begin position="45"/>
        <end position="69"/>
    </location>
</feature>
<feature type="transmembrane region" description="Helical" evidence="1">
    <location>
        <begin position="106"/>
        <end position="124"/>
    </location>
</feature>
<dbReference type="EMBL" id="JAUQUB010000001">
    <property type="protein sequence ID" value="MDO7881191.1"/>
    <property type="molecule type" value="Genomic_DNA"/>
</dbReference>
<sequence>MKRAPLPWAAVFMTGFFGGALGATAIAVALFTWSLVQSGGQGWSLFTAVVMIAALGAVMGVAGAVGAIAIAQLTRLATSSLPAESVALVVGSVAVSVLLTAWLGQWIFGAVIGVLAGIAYVIVVRRERRRAAG</sequence>
<evidence type="ECO:0000256" key="1">
    <source>
        <dbReference type="SAM" id="Phobius"/>
    </source>
</evidence>
<feature type="transmembrane region" description="Helical" evidence="1">
    <location>
        <begin position="7"/>
        <end position="33"/>
    </location>
</feature>
<organism evidence="2 3">
    <name type="scientific">Antiquaquibacter soli</name>
    <dbReference type="NCBI Taxonomy" id="3064523"/>
    <lineage>
        <taxon>Bacteria</taxon>
        <taxon>Bacillati</taxon>
        <taxon>Actinomycetota</taxon>
        <taxon>Actinomycetes</taxon>
        <taxon>Micrococcales</taxon>
        <taxon>Microbacteriaceae</taxon>
        <taxon>Antiquaquibacter</taxon>
    </lineage>
</organism>
<name>A0ABT9BJJ3_9MICO</name>
<keyword evidence="1" id="KW-0812">Transmembrane</keyword>
<dbReference type="RefSeq" id="WP_305001606.1">
    <property type="nucleotide sequence ID" value="NZ_JAUQUB010000001.1"/>
</dbReference>